<evidence type="ECO:0000313" key="2">
    <source>
        <dbReference type="EMBL" id="OKL59611.1"/>
    </source>
</evidence>
<comment type="caution">
    <text evidence="2">The sequence shown here is derived from an EMBL/GenBank/DDBJ whole genome shotgun (WGS) entry which is preliminary data.</text>
</comment>
<dbReference type="RefSeq" id="XP_020119732.1">
    <property type="nucleotide sequence ID" value="XM_020267506.1"/>
</dbReference>
<feature type="transmembrane region" description="Helical" evidence="1">
    <location>
        <begin position="124"/>
        <end position="148"/>
    </location>
</feature>
<reference evidence="2 3" key="1">
    <citation type="submission" date="2015-06" db="EMBL/GenBank/DDBJ databases">
        <title>Talaromyces atroroseus IBT 11181 draft genome.</title>
        <authorList>
            <person name="Rasmussen K.B."/>
            <person name="Rasmussen S."/>
            <person name="Petersen B."/>
            <person name="Sicheritz-Ponten T."/>
            <person name="Mortensen U.H."/>
            <person name="Thrane U."/>
        </authorList>
    </citation>
    <scope>NUCLEOTIDE SEQUENCE [LARGE SCALE GENOMIC DNA]</scope>
    <source>
        <strain evidence="2 3">IBT 11181</strain>
    </source>
</reference>
<sequence length="254" mass="28809">MLNKESLFIPFSILLVFSTTQLALVSRMVAFLHIQKADIGSYYVCESINTNSSSANSSANASTTGQYEDESLNFDLYVLPEKLSVNQGHTTNGAAGYGLVLSIAFSAGTFVLRNNLYYRHHKVILRSMTIALGLLVLFTFSAFIYVFAVTYLTLGNEIDIQVARNLAGKPYNIDSWTPETWYQALLALPLYKADLSSAYQEMLTWRWWILPYLFVCLMAFVWTAIVYVKERDLPMNFMRYWTGKADVDRKSSPV</sequence>
<evidence type="ECO:0000313" key="3">
    <source>
        <dbReference type="Proteomes" id="UP000214365"/>
    </source>
</evidence>
<name>A0A225AED0_TALAT</name>
<dbReference type="GeneID" id="31004965"/>
<keyword evidence="1" id="KW-1133">Transmembrane helix</keyword>
<keyword evidence="1" id="KW-0812">Transmembrane</keyword>
<dbReference type="OrthoDB" id="3597048at2759"/>
<dbReference type="EMBL" id="LFMY01000007">
    <property type="protein sequence ID" value="OKL59611.1"/>
    <property type="molecule type" value="Genomic_DNA"/>
</dbReference>
<keyword evidence="1" id="KW-0472">Membrane</keyword>
<evidence type="ECO:0000256" key="1">
    <source>
        <dbReference type="SAM" id="Phobius"/>
    </source>
</evidence>
<accession>A0A225AED0</accession>
<dbReference type="AlphaFoldDB" id="A0A225AED0"/>
<gene>
    <name evidence="2" type="ORF">UA08_05209</name>
</gene>
<feature type="transmembrane region" description="Helical" evidence="1">
    <location>
        <begin position="205"/>
        <end position="228"/>
    </location>
</feature>
<dbReference type="Proteomes" id="UP000214365">
    <property type="component" value="Unassembled WGS sequence"/>
</dbReference>
<keyword evidence="3" id="KW-1185">Reference proteome</keyword>
<feature type="transmembrane region" description="Helical" evidence="1">
    <location>
        <begin position="94"/>
        <end position="112"/>
    </location>
</feature>
<organism evidence="2 3">
    <name type="scientific">Talaromyces atroroseus</name>
    <dbReference type="NCBI Taxonomy" id="1441469"/>
    <lineage>
        <taxon>Eukaryota</taxon>
        <taxon>Fungi</taxon>
        <taxon>Dikarya</taxon>
        <taxon>Ascomycota</taxon>
        <taxon>Pezizomycotina</taxon>
        <taxon>Eurotiomycetes</taxon>
        <taxon>Eurotiomycetidae</taxon>
        <taxon>Eurotiales</taxon>
        <taxon>Trichocomaceae</taxon>
        <taxon>Talaromyces</taxon>
        <taxon>Talaromyces sect. Trachyspermi</taxon>
    </lineage>
</organism>
<proteinExistence type="predicted"/>
<protein>
    <submittedName>
        <fullName evidence="2">Uncharacterized protein</fullName>
    </submittedName>
</protein>